<evidence type="ECO:0000313" key="2">
    <source>
        <dbReference type="EMBL" id="GFS45032.1"/>
    </source>
</evidence>
<feature type="region of interest" description="Disordered" evidence="1">
    <location>
        <begin position="1"/>
        <end position="32"/>
    </location>
</feature>
<name>A0A7J0DZM4_9ERIC</name>
<protein>
    <submittedName>
        <fullName evidence="2">Uncharacterized protein</fullName>
    </submittedName>
</protein>
<organism evidence="2 3">
    <name type="scientific">Actinidia rufa</name>
    <dbReference type="NCBI Taxonomy" id="165716"/>
    <lineage>
        <taxon>Eukaryota</taxon>
        <taxon>Viridiplantae</taxon>
        <taxon>Streptophyta</taxon>
        <taxon>Embryophyta</taxon>
        <taxon>Tracheophyta</taxon>
        <taxon>Spermatophyta</taxon>
        <taxon>Magnoliopsida</taxon>
        <taxon>eudicotyledons</taxon>
        <taxon>Gunneridae</taxon>
        <taxon>Pentapetalae</taxon>
        <taxon>asterids</taxon>
        <taxon>Ericales</taxon>
        <taxon>Actinidiaceae</taxon>
        <taxon>Actinidia</taxon>
    </lineage>
</organism>
<keyword evidence="3" id="KW-1185">Reference proteome</keyword>
<dbReference type="OrthoDB" id="1729314at2759"/>
<accession>A0A7J0DZM4</accession>
<feature type="compositionally biased region" description="Acidic residues" evidence="1">
    <location>
        <begin position="1"/>
        <end position="11"/>
    </location>
</feature>
<dbReference type="EMBL" id="BJWL01000443">
    <property type="protein sequence ID" value="GFS45032.1"/>
    <property type="molecule type" value="Genomic_DNA"/>
</dbReference>
<evidence type="ECO:0000256" key="1">
    <source>
        <dbReference type="SAM" id="MobiDB-lite"/>
    </source>
</evidence>
<comment type="caution">
    <text evidence="2">The sequence shown here is derived from an EMBL/GenBank/DDBJ whole genome shotgun (WGS) entry which is preliminary data.</text>
</comment>
<sequence length="69" mass="7925">MESSEEEDDFPSIESVTPQSKSEKPNPSVVPKNSMLNWALTTHTAIRFTLRFITYQLCLTLIPDKNYFS</sequence>
<proteinExistence type="predicted"/>
<dbReference type="Proteomes" id="UP000585474">
    <property type="component" value="Unassembled WGS sequence"/>
</dbReference>
<reference evidence="3" key="1">
    <citation type="submission" date="2019-07" db="EMBL/GenBank/DDBJ databases">
        <title>De Novo Assembly of kiwifruit Actinidia rufa.</title>
        <authorList>
            <person name="Sugita-Konishi S."/>
            <person name="Sato K."/>
            <person name="Mori E."/>
            <person name="Abe Y."/>
            <person name="Kisaki G."/>
            <person name="Hamano K."/>
            <person name="Suezawa K."/>
            <person name="Otani M."/>
            <person name="Fukuda T."/>
            <person name="Manabe T."/>
            <person name="Gomi K."/>
            <person name="Tabuchi M."/>
            <person name="Akimitsu K."/>
            <person name="Kataoka I."/>
        </authorList>
    </citation>
    <scope>NUCLEOTIDE SEQUENCE [LARGE SCALE GENOMIC DNA]</scope>
    <source>
        <strain evidence="3">cv. Fuchu</strain>
    </source>
</reference>
<evidence type="ECO:0000313" key="3">
    <source>
        <dbReference type="Proteomes" id="UP000585474"/>
    </source>
</evidence>
<gene>
    <name evidence="2" type="ORF">Acr_00g0093740</name>
</gene>
<dbReference type="AlphaFoldDB" id="A0A7J0DZM4"/>